<name>A0ABM9FPK8_9VIBR</name>
<gene>
    <name evidence="1" type="ORF">VAE063_940231</name>
</gene>
<reference evidence="1" key="1">
    <citation type="submission" date="2022-06" db="EMBL/GenBank/DDBJ databases">
        <authorList>
            <person name="Goudenege D."/>
            <person name="Le Roux F."/>
        </authorList>
    </citation>
    <scope>NUCLEOTIDE SEQUENCE</scope>
    <source>
        <strain evidence="1">12-063</strain>
    </source>
</reference>
<sequence>MLHKGIIYFICYSSSEDKLTKALSHGRQMKATKSFILNLGSKLARTHHYATSFTFKSKLFKNLRRKYDFIH</sequence>
<proteinExistence type="predicted"/>
<dbReference type="Proteomes" id="UP001152658">
    <property type="component" value="Unassembled WGS sequence"/>
</dbReference>
<accession>A0ABM9FPK8</accession>
<keyword evidence="2" id="KW-1185">Reference proteome</keyword>
<evidence type="ECO:0000313" key="2">
    <source>
        <dbReference type="Proteomes" id="UP001152658"/>
    </source>
</evidence>
<protein>
    <submittedName>
        <fullName evidence="1">Uncharacterized protein</fullName>
    </submittedName>
</protein>
<organism evidence="1 2">
    <name type="scientific">Vibrio aestuarianus</name>
    <dbReference type="NCBI Taxonomy" id="28171"/>
    <lineage>
        <taxon>Bacteria</taxon>
        <taxon>Pseudomonadati</taxon>
        <taxon>Pseudomonadota</taxon>
        <taxon>Gammaproteobacteria</taxon>
        <taxon>Vibrionales</taxon>
        <taxon>Vibrionaceae</taxon>
        <taxon>Vibrio</taxon>
    </lineage>
</organism>
<evidence type="ECO:0000313" key="1">
    <source>
        <dbReference type="EMBL" id="CAH8225277.1"/>
    </source>
</evidence>
<dbReference type="EMBL" id="CALYLK010000135">
    <property type="protein sequence ID" value="CAH8225277.1"/>
    <property type="molecule type" value="Genomic_DNA"/>
</dbReference>
<comment type="caution">
    <text evidence="1">The sequence shown here is derived from an EMBL/GenBank/DDBJ whole genome shotgun (WGS) entry which is preliminary data.</text>
</comment>